<reference evidence="6 7" key="1">
    <citation type="submission" date="2017-05" db="EMBL/GenBank/DDBJ databases">
        <title>Vagococcus spp. assemblies.</title>
        <authorList>
            <person name="Gulvik C.A."/>
        </authorList>
    </citation>
    <scope>NUCLEOTIDE SEQUENCE [LARGE SCALE GENOMIC DNA]</scope>
    <source>
        <strain evidence="6 7">NCFB 2497</strain>
    </source>
</reference>
<dbReference type="EMBL" id="JAAVMB010000018">
    <property type="protein sequence ID" value="NKC68992.1"/>
    <property type="molecule type" value="Genomic_DNA"/>
</dbReference>
<protein>
    <submittedName>
        <fullName evidence="5">GntR family transcriptional regulator</fullName>
    </submittedName>
</protein>
<evidence type="ECO:0000313" key="5">
    <source>
        <dbReference type="EMBL" id="NKC68992.1"/>
    </source>
</evidence>
<dbReference type="GeneID" id="63147235"/>
<dbReference type="InterPro" id="IPR011663">
    <property type="entry name" value="UTRA"/>
</dbReference>
<dbReference type="PROSITE" id="PS50949">
    <property type="entry name" value="HTH_GNTR"/>
    <property type="match status" value="1"/>
</dbReference>
<dbReference type="InterPro" id="IPR000524">
    <property type="entry name" value="Tscrpt_reg_HTH_GntR"/>
</dbReference>
<dbReference type="Pfam" id="PF00392">
    <property type="entry name" value="GntR"/>
    <property type="match status" value="1"/>
</dbReference>
<dbReference type="SMART" id="SM00866">
    <property type="entry name" value="UTRA"/>
    <property type="match status" value="1"/>
</dbReference>
<dbReference type="EMBL" id="NGJX01000013">
    <property type="protein sequence ID" value="RST99904.1"/>
    <property type="molecule type" value="Genomic_DNA"/>
</dbReference>
<dbReference type="Gene3D" id="3.40.1410.10">
    <property type="entry name" value="Chorismate lyase-like"/>
    <property type="match status" value="1"/>
</dbReference>
<dbReference type="AlphaFoldDB" id="A0A369AQ06"/>
<dbReference type="GO" id="GO:0003677">
    <property type="term" value="F:DNA binding"/>
    <property type="evidence" value="ECO:0007669"/>
    <property type="project" value="UniProtKB-KW"/>
</dbReference>
<dbReference type="InterPro" id="IPR028978">
    <property type="entry name" value="Chorismate_lyase_/UTRA_dom_sf"/>
</dbReference>
<evidence type="ECO:0000313" key="8">
    <source>
        <dbReference type="Proteomes" id="UP000521358"/>
    </source>
</evidence>
<keyword evidence="3" id="KW-0804">Transcription</keyword>
<dbReference type="CDD" id="cd07377">
    <property type="entry name" value="WHTH_GntR"/>
    <property type="match status" value="1"/>
</dbReference>
<proteinExistence type="predicted"/>
<dbReference type="GO" id="GO:0045892">
    <property type="term" value="P:negative regulation of DNA-templated transcription"/>
    <property type="evidence" value="ECO:0007669"/>
    <property type="project" value="TreeGrafter"/>
</dbReference>
<dbReference type="GO" id="GO:0003700">
    <property type="term" value="F:DNA-binding transcription factor activity"/>
    <property type="evidence" value="ECO:0007669"/>
    <property type="project" value="InterPro"/>
</dbReference>
<reference evidence="5 8" key="2">
    <citation type="submission" date="2020-03" db="EMBL/GenBank/DDBJ databases">
        <title>Bacterial samples isolated from urine from healthy bovine heifers (Gyr breed).</title>
        <authorList>
            <person name="Giannattasio-Ferraz S."/>
            <person name="Maskeri L."/>
            <person name="Penido A."/>
            <person name="Barbosa-Stancioli E.F."/>
            <person name="Putonti C."/>
        </authorList>
    </citation>
    <scope>NUCLEOTIDE SEQUENCE [LARGE SCALE GENOMIC DNA]</scope>
    <source>
        <strain evidence="5 8">UFMG-H7</strain>
    </source>
</reference>
<name>A0A369AQ06_9ENTE</name>
<keyword evidence="7" id="KW-1185">Reference proteome</keyword>
<accession>A0A369AQ06</accession>
<dbReference type="RefSeq" id="WP_086342528.1">
    <property type="nucleotide sequence ID" value="NZ_CP081459.1"/>
</dbReference>
<dbReference type="InterPro" id="IPR036388">
    <property type="entry name" value="WH-like_DNA-bd_sf"/>
</dbReference>
<evidence type="ECO:0000313" key="6">
    <source>
        <dbReference type="EMBL" id="RST99904.1"/>
    </source>
</evidence>
<sequence length="231" mass="26692">MKNKKILYQEVSDSIKKDIIEGKYPLNTYVPTEIELEKMFDVSKITVRKAIQILCNEGYLVKQSGKGTEVISNRPFNILSKASSFTTVLEKQGNVVTKSILSVEETDLVTDMTFKHDRVIEITRLFEIKEEPAIFFKHYISVPKNSDLNSIQTENFSLYAFMASIGTQISYIDDQFSAVEATEEVKNRLELSKEFVLKRVRQSFDKDNQLVEYTVAFYDSDKQPYIIDYEV</sequence>
<keyword evidence="1" id="KW-0805">Transcription regulation</keyword>
<evidence type="ECO:0000259" key="4">
    <source>
        <dbReference type="PROSITE" id="PS50949"/>
    </source>
</evidence>
<dbReference type="InterPro" id="IPR050679">
    <property type="entry name" value="Bact_HTH_transcr_reg"/>
</dbReference>
<feature type="domain" description="HTH gntR-type" evidence="4">
    <location>
        <begin position="5"/>
        <end position="73"/>
    </location>
</feature>
<gene>
    <name evidence="6" type="ORF">CBF32_11040</name>
    <name evidence="5" type="ORF">HED35_12925</name>
</gene>
<dbReference type="Gene3D" id="1.10.10.10">
    <property type="entry name" value="Winged helix-like DNA-binding domain superfamily/Winged helix DNA-binding domain"/>
    <property type="match status" value="1"/>
</dbReference>
<dbReference type="Pfam" id="PF07702">
    <property type="entry name" value="UTRA"/>
    <property type="match status" value="1"/>
</dbReference>
<evidence type="ECO:0000256" key="1">
    <source>
        <dbReference type="ARBA" id="ARBA00023015"/>
    </source>
</evidence>
<dbReference type="InterPro" id="IPR036390">
    <property type="entry name" value="WH_DNA-bd_sf"/>
</dbReference>
<dbReference type="SMART" id="SM00345">
    <property type="entry name" value="HTH_GNTR"/>
    <property type="match status" value="1"/>
</dbReference>
<keyword evidence="2" id="KW-0238">DNA-binding</keyword>
<evidence type="ECO:0000313" key="7">
    <source>
        <dbReference type="Proteomes" id="UP000288197"/>
    </source>
</evidence>
<dbReference type="OrthoDB" id="457376at2"/>
<evidence type="ECO:0000256" key="2">
    <source>
        <dbReference type="ARBA" id="ARBA00023125"/>
    </source>
</evidence>
<dbReference type="Proteomes" id="UP000521358">
    <property type="component" value="Unassembled WGS sequence"/>
</dbReference>
<dbReference type="SUPFAM" id="SSF64288">
    <property type="entry name" value="Chorismate lyase-like"/>
    <property type="match status" value="1"/>
</dbReference>
<dbReference type="Proteomes" id="UP000288197">
    <property type="component" value="Unassembled WGS sequence"/>
</dbReference>
<dbReference type="SUPFAM" id="SSF46785">
    <property type="entry name" value="Winged helix' DNA-binding domain"/>
    <property type="match status" value="1"/>
</dbReference>
<evidence type="ECO:0000256" key="3">
    <source>
        <dbReference type="ARBA" id="ARBA00023163"/>
    </source>
</evidence>
<dbReference type="PANTHER" id="PTHR44846:SF1">
    <property type="entry name" value="MANNOSYL-D-GLYCERATE TRANSPORT_METABOLISM SYSTEM REPRESSOR MNGR-RELATED"/>
    <property type="match status" value="1"/>
</dbReference>
<dbReference type="PANTHER" id="PTHR44846">
    <property type="entry name" value="MANNOSYL-D-GLYCERATE TRANSPORT/METABOLISM SYSTEM REPRESSOR MNGR-RELATED"/>
    <property type="match status" value="1"/>
</dbReference>
<comment type="caution">
    <text evidence="5">The sequence shown here is derived from an EMBL/GenBank/DDBJ whole genome shotgun (WGS) entry which is preliminary data.</text>
</comment>
<organism evidence="5 8">
    <name type="scientific">Vagococcus fluvialis</name>
    <dbReference type="NCBI Taxonomy" id="2738"/>
    <lineage>
        <taxon>Bacteria</taxon>
        <taxon>Bacillati</taxon>
        <taxon>Bacillota</taxon>
        <taxon>Bacilli</taxon>
        <taxon>Lactobacillales</taxon>
        <taxon>Enterococcaceae</taxon>
        <taxon>Vagococcus</taxon>
    </lineage>
</organism>
<dbReference type="PRINTS" id="PR00035">
    <property type="entry name" value="HTHGNTR"/>
</dbReference>